<name>A0A239VJM0_9MICO</name>
<dbReference type="PROSITE" id="PS51625">
    <property type="entry name" value="SAM_MT_TRMB"/>
    <property type="match status" value="1"/>
</dbReference>
<keyword evidence="5 7" id="KW-0949">S-adenosyl-L-methionine</keyword>
<evidence type="ECO:0000256" key="5">
    <source>
        <dbReference type="ARBA" id="ARBA00022691"/>
    </source>
</evidence>
<keyword evidence="6 7" id="KW-0819">tRNA processing</keyword>
<dbReference type="AlphaFoldDB" id="A0A239VJM0"/>
<feature type="binding site" evidence="7">
    <location>
        <position position="161"/>
    </location>
    <ligand>
        <name>S-adenosyl-L-methionine</name>
        <dbReference type="ChEBI" id="CHEBI:59789"/>
    </ligand>
</feature>
<evidence type="ECO:0000256" key="2">
    <source>
        <dbReference type="ARBA" id="ARBA00003015"/>
    </source>
</evidence>
<dbReference type="InterPro" id="IPR029063">
    <property type="entry name" value="SAM-dependent_MTases_sf"/>
</dbReference>
<evidence type="ECO:0000256" key="4">
    <source>
        <dbReference type="ARBA" id="ARBA00022679"/>
    </source>
</evidence>
<comment type="caution">
    <text evidence="7">Lacks conserved residue(s) required for the propagation of feature annotation.</text>
</comment>
<dbReference type="NCBIfam" id="TIGR00091">
    <property type="entry name" value="tRNA (guanosine(46)-N7)-methyltransferase TrmB"/>
    <property type="match status" value="1"/>
</dbReference>
<proteinExistence type="inferred from homology"/>
<comment type="pathway">
    <text evidence="7">tRNA modification; N(7)-methylguanine-tRNA biosynthesis.</text>
</comment>
<dbReference type="HAMAP" id="MF_01057">
    <property type="entry name" value="tRNA_methyltr_TrmB"/>
    <property type="match status" value="1"/>
</dbReference>
<dbReference type="Pfam" id="PF02390">
    <property type="entry name" value="Methyltransf_4"/>
    <property type="match status" value="1"/>
</dbReference>
<dbReference type="OrthoDB" id="9802090at2"/>
<sequence length="280" mass="30304">MTLNSDTAAEAAGQGAPEERVLIPREVLSFARRDGRYSTRNAKAWTPQMQGWFVTPERDLRLTSIAPQWRFDAQAVFGRSAPLIAEVGSGTGDAVLAHAEAFPDADHVALEVYRPGLARTVVQAEARGLSNLRVLEGDGRALIANNVEPGTFSEIHVWFPDPWPKTKHHKRRLVDVGFFEDVARVLAAGGVVRLATDWAPYAVVMSEAAAQVPALSPIPGAVTAMTDPQAHDDPTAAVSARSLYGQSERYAVRPLTRFESKGRALGRPIADLAYMVTPTA</sequence>
<evidence type="ECO:0000313" key="9">
    <source>
        <dbReference type="Proteomes" id="UP000242637"/>
    </source>
</evidence>
<keyword evidence="9" id="KW-1185">Reference proteome</keyword>
<dbReference type="SUPFAM" id="SSF53335">
    <property type="entry name" value="S-adenosyl-L-methionine-dependent methyltransferases"/>
    <property type="match status" value="1"/>
</dbReference>
<feature type="binding site" evidence="7">
    <location>
        <position position="111"/>
    </location>
    <ligand>
        <name>S-adenosyl-L-methionine</name>
        <dbReference type="ChEBI" id="CHEBI:59789"/>
    </ligand>
</feature>
<feature type="binding site" evidence="7">
    <location>
        <position position="197"/>
    </location>
    <ligand>
        <name>substrate</name>
    </ligand>
</feature>
<comment type="function">
    <text evidence="2 7">Catalyzes the formation of N(7)-methylguanine at position 46 (m7G46) in tRNA.</text>
</comment>
<dbReference type="UniPathway" id="UPA00989"/>
<accession>A0A239VJM0</accession>
<comment type="similarity">
    <text evidence="7">Belongs to the class I-like SAM-binding methyltransferase superfamily. TrmB family.</text>
</comment>
<protein>
    <recommendedName>
        <fullName evidence="7">tRNA (guanine-N(7)-)-methyltransferase</fullName>
        <ecNumber evidence="7">2.1.1.33</ecNumber>
    </recommendedName>
    <alternativeName>
        <fullName evidence="7">tRNA (guanine(46)-N(7))-methyltransferase</fullName>
    </alternativeName>
    <alternativeName>
        <fullName evidence="7">tRNA(m7G46)-methyltransferase</fullName>
    </alternativeName>
</protein>
<comment type="catalytic activity">
    <reaction evidence="1 7">
        <text>guanosine(46) in tRNA + S-adenosyl-L-methionine = N(7)-methylguanosine(46) in tRNA + S-adenosyl-L-homocysteine</text>
        <dbReference type="Rhea" id="RHEA:42708"/>
        <dbReference type="Rhea" id="RHEA-COMP:10188"/>
        <dbReference type="Rhea" id="RHEA-COMP:10189"/>
        <dbReference type="ChEBI" id="CHEBI:57856"/>
        <dbReference type="ChEBI" id="CHEBI:59789"/>
        <dbReference type="ChEBI" id="CHEBI:74269"/>
        <dbReference type="ChEBI" id="CHEBI:74480"/>
        <dbReference type="EC" id="2.1.1.33"/>
    </reaction>
</comment>
<dbReference type="Proteomes" id="UP000242637">
    <property type="component" value="Chromosome 1"/>
</dbReference>
<organism evidence="8 9">
    <name type="scientific">Dermatophilus congolensis</name>
    <dbReference type="NCBI Taxonomy" id="1863"/>
    <lineage>
        <taxon>Bacteria</taxon>
        <taxon>Bacillati</taxon>
        <taxon>Actinomycetota</taxon>
        <taxon>Actinomycetes</taxon>
        <taxon>Micrococcales</taxon>
        <taxon>Dermatophilaceae</taxon>
        <taxon>Dermatophilus</taxon>
    </lineage>
</organism>
<evidence type="ECO:0000256" key="1">
    <source>
        <dbReference type="ARBA" id="ARBA00000142"/>
    </source>
</evidence>
<evidence type="ECO:0000313" key="8">
    <source>
        <dbReference type="EMBL" id="SNV22417.1"/>
    </source>
</evidence>
<evidence type="ECO:0000256" key="7">
    <source>
        <dbReference type="HAMAP-Rule" id="MF_01057"/>
    </source>
</evidence>
<dbReference type="InterPro" id="IPR055361">
    <property type="entry name" value="tRNA_methyltr_TrmB_bact"/>
</dbReference>
<reference evidence="8 9" key="1">
    <citation type="submission" date="2017-06" db="EMBL/GenBank/DDBJ databases">
        <authorList>
            <consortium name="Pathogen Informatics"/>
        </authorList>
    </citation>
    <scope>NUCLEOTIDE SEQUENCE [LARGE SCALE GENOMIC DNA]</scope>
    <source>
        <strain evidence="8 9">NCTC13039</strain>
    </source>
</reference>
<dbReference type="GO" id="GO:0008176">
    <property type="term" value="F:tRNA (guanine(46)-N7)-methyltransferase activity"/>
    <property type="evidence" value="ECO:0007669"/>
    <property type="project" value="UniProtKB-UniRule"/>
</dbReference>
<evidence type="ECO:0000256" key="6">
    <source>
        <dbReference type="ARBA" id="ARBA00022694"/>
    </source>
</evidence>
<keyword evidence="3 7" id="KW-0489">Methyltransferase</keyword>
<feature type="binding site" evidence="7">
    <location>
        <position position="86"/>
    </location>
    <ligand>
        <name>S-adenosyl-L-methionine</name>
        <dbReference type="ChEBI" id="CHEBI:59789"/>
    </ligand>
</feature>
<dbReference type="GeneID" id="63459728"/>
<dbReference type="GO" id="GO:0043527">
    <property type="term" value="C:tRNA methyltransferase complex"/>
    <property type="evidence" value="ECO:0007669"/>
    <property type="project" value="TreeGrafter"/>
</dbReference>
<dbReference type="Gene3D" id="3.40.50.150">
    <property type="entry name" value="Vaccinia Virus protein VP39"/>
    <property type="match status" value="1"/>
</dbReference>
<feature type="binding site" evidence="7">
    <location>
        <begin position="256"/>
        <end position="259"/>
    </location>
    <ligand>
        <name>substrate</name>
    </ligand>
</feature>
<dbReference type="PANTHER" id="PTHR23417">
    <property type="entry name" value="3-DEOXY-D-MANNO-OCTULOSONIC-ACID TRANSFERASE/TRNA GUANINE-N 7 - -METHYLTRANSFERASE"/>
    <property type="match status" value="1"/>
</dbReference>
<gene>
    <name evidence="7 8" type="primary">trmB</name>
    <name evidence="8" type="ORF">SAMEA4475696_01517</name>
</gene>
<dbReference type="CDD" id="cd02440">
    <property type="entry name" value="AdoMet_MTases"/>
    <property type="match status" value="1"/>
</dbReference>
<feature type="binding site" evidence="7">
    <location>
        <position position="165"/>
    </location>
    <ligand>
        <name>substrate</name>
    </ligand>
</feature>
<feature type="binding site" evidence="7">
    <location>
        <position position="138"/>
    </location>
    <ligand>
        <name>S-adenosyl-L-methionine</name>
        <dbReference type="ChEBI" id="CHEBI:59789"/>
    </ligand>
</feature>
<dbReference type="InterPro" id="IPR003358">
    <property type="entry name" value="tRNA_(Gua-N-7)_MeTrfase_Trmb"/>
</dbReference>
<dbReference type="PANTHER" id="PTHR23417:SF14">
    <property type="entry name" value="PENTACOTRIPEPTIDE-REPEAT REGION OF PRORP DOMAIN-CONTAINING PROTEIN"/>
    <property type="match status" value="1"/>
</dbReference>
<dbReference type="RefSeq" id="WP_051277691.1">
    <property type="nucleotide sequence ID" value="NZ_LT906453.1"/>
</dbReference>
<evidence type="ECO:0000256" key="3">
    <source>
        <dbReference type="ARBA" id="ARBA00022603"/>
    </source>
</evidence>
<dbReference type="EMBL" id="LT906453">
    <property type="protein sequence ID" value="SNV22417.1"/>
    <property type="molecule type" value="Genomic_DNA"/>
</dbReference>
<dbReference type="KEGG" id="dco:SAMEA4475696_1517"/>
<dbReference type="EC" id="2.1.1.33" evidence="7"/>
<dbReference type="STRING" id="1121387.GCA_000429885_02183"/>
<keyword evidence="4 7" id="KW-0808">Transferase</keyword>